<protein>
    <submittedName>
        <fullName evidence="5">Protein CURVATURE THYLAKOID 1D, chloroplastic</fullName>
    </submittedName>
</protein>
<sequence>MELCGARGISNPPVSRPKYVASKRIQSLLYCKREFPFIVKQSRFDSGLRYHVNSFLRSTTSEETSTETTPPDTDEHEPGPDPVIAVEDISPVHRKEDFDAQLNEGSEGGFDNFFQIFKFLEDIDIKFDYEEAYTIFVYGGGGTVAVWLAAAVVGAVDSIPVLPKVLELVGLGYTLWFTSRYLIFKRNRDELVARIEQIKQQAGSGRKACYCDYCISKKTSVNSLIQLLLVRSTKRVEAV</sequence>
<gene>
    <name evidence="5" type="ORF">Sango_1868300</name>
</gene>
<comment type="caution">
    <text evidence="5">The sequence shown here is derived from an EMBL/GenBank/DDBJ whole genome shotgun (WGS) entry which is preliminary data.</text>
</comment>
<feature type="transmembrane region" description="Helical" evidence="3">
    <location>
        <begin position="168"/>
        <end position="184"/>
    </location>
</feature>
<keyword evidence="6" id="KW-1185">Reference proteome</keyword>
<keyword evidence="3" id="KW-0812">Transmembrane</keyword>
<feature type="transmembrane region" description="Helical" evidence="3">
    <location>
        <begin position="135"/>
        <end position="156"/>
    </location>
</feature>
<dbReference type="Proteomes" id="UP001289374">
    <property type="component" value="Unassembled WGS sequence"/>
</dbReference>
<reference evidence="5" key="2">
    <citation type="journal article" date="2024" name="Plant">
        <title>Genomic evolution and insights into agronomic trait innovations of Sesamum species.</title>
        <authorList>
            <person name="Miao H."/>
            <person name="Wang L."/>
            <person name="Qu L."/>
            <person name="Liu H."/>
            <person name="Sun Y."/>
            <person name="Le M."/>
            <person name="Wang Q."/>
            <person name="Wei S."/>
            <person name="Zheng Y."/>
            <person name="Lin W."/>
            <person name="Duan Y."/>
            <person name="Cao H."/>
            <person name="Xiong S."/>
            <person name="Wang X."/>
            <person name="Wei L."/>
            <person name="Li C."/>
            <person name="Ma Q."/>
            <person name="Ju M."/>
            <person name="Zhao R."/>
            <person name="Li G."/>
            <person name="Mu C."/>
            <person name="Tian Q."/>
            <person name="Mei H."/>
            <person name="Zhang T."/>
            <person name="Gao T."/>
            <person name="Zhang H."/>
        </authorList>
    </citation>
    <scope>NUCLEOTIDE SEQUENCE</scope>
    <source>
        <strain evidence="5">K16</strain>
    </source>
</reference>
<evidence type="ECO:0000256" key="3">
    <source>
        <dbReference type="SAM" id="Phobius"/>
    </source>
</evidence>
<evidence type="ECO:0000256" key="2">
    <source>
        <dbReference type="SAM" id="MobiDB-lite"/>
    </source>
</evidence>
<dbReference type="AlphaFoldDB" id="A0AAE1WIF8"/>
<dbReference type="InterPro" id="IPR025564">
    <property type="entry name" value="CAAD_dom"/>
</dbReference>
<dbReference type="PANTHER" id="PTHR33222:SF2">
    <property type="entry name" value="PROTEIN CURVATURE THYLAKOID 1D, CHLOROPLASTIC"/>
    <property type="match status" value="1"/>
</dbReference>
<organism evidence="5 6">
    <name type="scientific">Sesamum angolense</name>
    <dbReference type="NCBI Taxonomy" id="2727404"/>
    <lineage>
        <taxon>Eukaryota</taxon>
        <taxon>Viridiplantae</taxon>
        <taxon>Streptophyta</taxon>
        <taxon>Embryophyta</taxon>
        <taxon>Tracheophyta</taxon>
        <taxon>Spermatophyta</taxon>
        <taxon>Magnoliopsida</taxon>
        <taxon>eudicotyledons</taxon>
        <taxon>Gunneridae</taxon>
        <taxon>Pentapetalae</taxon>
        <taxon>asterids</taxon>
        <taxon>lamiids</taxon>
        <taxon>Lamiales</taxon>
        <taxon>Pedaliaceae</taxon>
        <taxon>Sesamum</taxon>
    </lineage>
</organism>
<accession>A0AAE1WIF8</accession>
<reference evidence="5" key="1">
    <citation type="submission" date="2020-06" db="EMBL/GenBank/DDBJ databases">
        <authorList>
            <person name="Li T."/>
            <person name="Hu X."/>
            <person name="Zhang T."/>
            <person name="Song X."/>
            <person name="Zhang H."/>
            <person name="Dai N."/>
            <person name="Sheng W."/>
            <person name="Hou X."/>
            <person name="Wei L."/>
        </authorList>
    </citation>
    <scope>NUCLEOTIDE SEQUENCE</scope>
    <source>
        <strain evidence="5">K16</strain>
        <tissue evidence="5">Leaf</tissue>
    </source>
</reference>
<feature type="region of interest" description="Disordered" evidence="2">
    <location>
        <begin position="59"/>
        <end position="81"/>
    </location>
</feature>
<feature type="compositionally biased region" description="Low complexity" evidence="2">
    <location>
        <begin position="59"/>
        <end position="71"/>
    </location>
</feature>
<feature type="domain" description="Cyanobacterial aminoacyl-tRNA synthetase CAAD" evidence="4">
    <location>
        <begin position="128"/>
        <end position="201"/>
    </location>
</feature>
<dbReference type="PANTHER" id="PTHR33222">
    <property type="match status" value="1"/>
</dbReference>
<comment type="subcellular location">
    <subcellularLocation>
        <location evidence="1">Membrane</location>
        <topology evidence="1">Multi-pass membrane protein</topology>
    </subcellularLocation>
</comment>
<evidence type="ECO:0000259" key="4">
    <source>
        <dbReference type="Pfam" id="PF14159"/>
    </source>
</evidence>
<dbReference type="EMBL" id="JACGWL010000010">
    <property type="protein sequence ID" value="KAK4393975.1"/>
    <property type="molecule type" value="Genomic_DNA"/>
</dbReference>
<evidence type="ECO:0000313" key="5">
    <source>
        <dbReference type="EMBL" id="KAK4393975.1"/>
    </source>
</evidence>
<proteinExistence type="predicted"/>
<keyword evidence="3" id="KW-0472">Membrane</keyword>
<keyword evidence="3" id="KW-1133">Transmembrane helix</keyword>
<evidence type="ECO:0000256" key="1">
    <source>
        <dbReference type="ARBA" id="ARBA00004141"/>
    </source>
</evidence>
<name>A0AAE1WIF8_9LAMI</name>
<dbReference type="GO" id="GO:0009535">
    <property type="term" value="C:chloroplast thylakoid membrane"/>
    <property type="evidence" value="ECO:0007669"/>
    <property type="project" value="TreeGrafter"/>
</dbReference>
<evidence type="ECO:0000313" key="6">
    <source>
        <dbReference type="Proteomes" id="UP001289374"/>
    </source>
</evidence>
<dbReference type="InterPro" id="IPR033344">
    <property type="entry name" value="CURT1"/>
</dbReference>
<dbReference type="Pfam" id="PF14159">
    <property type="entry name" value="CAAD"/>
    <property type="match status" value="1"/>
</dbReference>